<protein>
    <submittedName>
        <fullName evidence="1">Uncharacterized protein</fullName>
    </submittedName>
</protein>
<dbReference type="Proteomes" id="UP000823775">
    <property type="component" value="Unassembled WGS sequence"/>
</dbReference>
<keyword evidence="2" id="KW-1185">Reference proteome</keyword>
<organism evidence="1 2">
    <name type="scientific">Datura stramonium</name>
    <name type="common">Jimsonweed</name>
    <name type="synonym">Common thornapple</name>
    <dbReference type="NCBI Taxonomy" id="4076"/>
    <lineage>
        <taxon>Eukaryota</taxon>
        <taxon>Viridiplantae</taxon>
        <taxon>Streptophyta</taxon>
        <taxon>Embryophyta</taxon>
        <taxon>Tracheophyta</taxon>
        <taxon>Spermatophyta</taxon>
        <taxon>Magnoliopsida</taxon>
        <taxon>eudicotyledons</taxon>
        <taxon>Gunneridae</taxon>
        <taxon>Pentapetalae</taxon>
        <taxon>asterids</taxon>
        <taxon>lamiids</taxon>
        <taxon>Solanales</taxon>
        <taxon>Solanaceae</taxon>
        <taxon>Solanoideae</taxon>
        <taxon>Datureae</taxon>
        <taxon>Datura</taxon>
    </lineage>
</organism>
<gene>
    <name evidence="1" type="ORF">HAX54_013630</name>
</gene>
<evidence type="ECO:0000313" key="2">
    <source>
        <dbReference type="Proteomes" id="UP000823775"/>
    </source>
</evidence>
<name>A0ABS8TNH6_DATST</name>
<comment type="caution">
    <text evidence="1">The sequence shown here is derived from an EMBL/GenBank/DDBJ whole genome shotgun (WGS) entry which is preliminary data.</text>
</comment>
<dbReference type="EMBL" id="JACEIK010001825">
    <property type="protein sequence ID" value="MCD7472398.1"/>
    <property type="molecule type" value="Genomic_DNA"/>
</dbReference>
<evidence type="ECO:0000313" key="1">
    <source>
        <dbReference type="EMBL" id="MCD7472398.1"/>
    </source>
</evidence>
<proteinExistence type="predicted"/>
<reference evidence="1 2" key="1">
    <citation type="journal article" date="2021" name="BMC Genomics">
        <title>Datura genome reveals duplications of psychoactive alkaloid biosynthetic genes and high mutation rate following tissue culture.</title>
        <authorList>
            <person name="Rajewski A."/>
            <person name="Carter-House D."/>
            <person name="Stajich J."/>
            <person name="Litt A."/>
        </authorList>
    </citation>
    <scope>NUCLEOTIDE SEQUENCE [LARGE SCALE GENOMIC DNA]</scope>
    <source>
        <strain evidence="1">AR-01</strain>
    </source>
</reference>
<sequence length="128" mass="13977">MFTLSTLEECECVQRRGGMGSQSIISDLIVSQENSTREVERLTGLLAQRDAEIANLKAAQMRNQGEEYGDVLYGNGREYGVRGNCERGNMESGGIMLRKSDHICGVVPNFGFAAIFVEGSVFGIASYI</sequence>
<accession>A0ABS8TNH6</accession>